<name>A0A485KIS8_9STRA</name>
<organism evidence="2 3">
    <name type="scientific">Aphanomyces stellatus</name>
    <dbReference type="NCBI Taxonomy" id="120398"/>
    <lineage>
        <taxon>Eukaryota</taxon>
        <taxon>Sar</taxon>
        <taxon>Stramenopiles</taxon>
        <taxon>Oomycota</taxon>
        <taxon>Saprolegniomycetes</taxon>
        <taxon>Saprolegniales</taxon>
        <taxon>Verrucalvaceae</taxon>
        <taxon>Aphanomyces</taxon>
    </lineage>
</organism>
<accession>A0A485KIS8</accession>
<evidence type="ECO:0000313" key="1">
    <source>
        <dbReference type="EMBL" id="KAF0702278.1"/>
    </source>
</evidence>
<dbReference type="EMBL" id="CAADRA010004715">
    <property type="protein sequence ID" value="VFT84705.1"/>
    <property type="molecule type" value="Genomic_DNA"/>
</dbReference>
<dbReference type="OrthoDB" id="108332at2759"/>
<dbReference type="PANTHER" id="PTHR45786">
    <property type="entry name" value="DNA BINDING PROTEIN-LIKE"/>
    <property type="match status" value="1"/>
</dbReference>
<dbReference type="EMBL" id="VJMH01004695">
    <property type="protein sequence ID" value="KAF0702278.1"/>
    <property type="molecule type" value="Genomic_DNA"/>
</dbReference>
<dbReference type="AlphaFoldDB" id="A0A485KIS8"/>
<evidence type="ECO:0000313" key="3">
    <source>
        <dbReference type="Proteomes" id="UP000332933"/>
    </source>
</evidence>
<reference evidence="1" key="2">
    <citation type="submission" date="2019-06" db="EMBL/GenBank/DDBJ databases">
        <title>Genomics analysis of Aphanomyces spp. identifies a new class of oomycete effector associated with host adaptation.</title>
        <authorList>
            <person name="Gaulin E."/>
        </authorList>
    </citation>
    <scope>NUCLEOTIDE SEQUENCE</scope>
    <source>
        <strain evidence="1">CBS 578.67</strain>
    </source>
</reference>
<protein>
    <submittedName>
        <fullName evidence="2">Aste57867_7807 protein</fullName>
    </submittedName>
</protein>
<gene>
    <name evidence="2" type="primary">Aste57867_7807</name>
    <name evidence="1" type="ORF">As57867_007777</name>
    <name evidence="2" type="ORF">ASTE57867_7807</name>
</gene>
<dbReference type="PANTHER" id="PTHR45786:SF74">
    <property type="entry name" value="ATP-DEPENDENT DNA HELICASE"/>
    <property type="match status" value="1"/>
</dbReference>
<keyword evidence="3" id="KW-1185">Reference proteome</keyword>
<dbReference type="Proteomes" id="UP000332933">
    <property type="component" value="Unassembled WGS sequence"/>
</dbReference>
<sequence length="225" mass="26105">MLEYKSIFRDKRFRDSSRQFNSLFAYTSVGTKEVQLPPGPPMYKIHGQLVHNIGAYDPPNSTIKRSYLQMYVLDSDLQLSWRSNVANTFSFSEWQKIAVTTLQRIISRHNEFSRRFKNLKDNIAQLRRDHDERDLDVQVAIRPRHGKNARSHNNPEVAEVAICFREDEDNVGRDIVVVPRQGDIHQVSEVSGVYDPLQYPTLFPLGESGWDLNMSQNPSSRKRLT</sequence>
<proteinExistence type="predicted"/>
<evidence type="ECO:0000313" key="2">
    <source>
        <dbReference type="EMBL" id="VFT84705.1"/>
    </source>
</evidence>
<reference evidence="2 3" key="1">
    <citation type="submission" date="2019-03" db="EMBL/GenBank/DDBJ databases">
        <authorList>
            <person name="Gaulin E."/>
            <person name="Dumas B."/>
        </authorList>
    </citation>
    <scope>NUCLEOTIDE SEQUENCE [LARGE SCALE GENOMIC DNA]</scope>
    <source>
        <strain evidence="2">CBS 568.67</strain>
    </source>
</reference>